<feature type="signal peptide" evidence="1">
    <location>
        <begin position="1"/>
        <end position="27"/>
    </location>
</feature>
<dbReference type="InterPro" id="IPR036758">
    <property type="entry name" value="At5g01610-like"/>
</dbReference>
<accession>H6UGX1</accession>
<proteinExistence type="evidence at transcript level"/>
<dbReference type="EMBL" id="JN642621">
    <property type="protein sequence ID" value="AEY84976.1"/>
    <property type="molecule type" value="mRNA"/>
</dbReference>
<dbReference type="PANTHER" id="PTHR31676">
    <property type="entry name" value="T31J12.3 PROTEIN-RELATED"/>
    <property type="match status" value="1"/>
</dbReference>
<reference evidence="2" key="1">
    <citation type="submission" date="2011-09" db="EMBL/GenBank/DDBJ databases">
        <authorList>
            <person name="Lee S.Y."/>
            <person name="Maceri G."/>
            <person name="Mead J."/>
        </authorList>
    </citation>
    <scope>NUCLEOTIDE SEQUENCE</scope>
</reference>
<dbReference type="PANTHER" id="PTHR31676:SF172">
    <property type="entry name" value="OS01G0595400 PROTEIN"/>
    <property type="match status" value="1"/>
</dbReference>
<evidence type="ECO:0000313" key="2">
    <source>
        <dbReference type="EMBL" id="AEY84976.1"/>
    </source>
</evidence>
<feature type="chain" id="PRO_5003607357" evidence="1">
    <location>
        <begin position="28"/>
        <end position="158"/>
    </location>
</feature>
<organism evidence="2">
    <name type="scientific">Wolffia australiana</name>
    <name type="common">Water-meal</name>
    <name type="synonym">Wolffia arrhiza var. australiana</name>
    <dbReference type="NCBI Taxonomy" id="161112"/>
    <lineage>
        <taxon>Eukaryota</taxon>
        <taxon>Viridiplantae</taxon>
        <taxon>Streptophyta</taxon>
        <taxon>Embryophyta</taxon>
        <taxon>Tracheophyta</taxon>
        <taxon>Spermatophyta</taxon>
        <taxon>Magnoliopsida</taxon>
        <taxon>Liliopsida</taxon>
        <taxon>Araceae</taxon>
        <taxon>Lemnoideae</taxon>
        <taxon>Wolffia</taxon>
    </lineage>
</organism>
<dbReference type="Pfam" id="PF04398">
    <property type="entry name" value="DUF538"/>
    <property type="match status" value="1"/>
</dbReference>
<dbReference type="SUPFAM" id="SSF141562">
    <property type="entry name" value="At5g01610-like"/>
    <property type="match status" value="1"/>
</dbReference>
<evidence type="ECO:0000256" key="1">
    <source>
        <dbReference type="SAM" id="SignalP"/>
    </source>
</evidence>
<name>H6UGX1_WOLAU</name>
<keyword evidence="1" id="KW-0732">Signal</keyword>
<dbReference type="InterPro" id="IPR007493">
    <property type="entry name" value="DUF538"/>
</dbReference>
<sequence>MAMRESKIAFFILVFVHILCLPSNSHSLAEIPNLGKLSAHELLRIHGFPPGLVPNNVQGYSLDAVTGEFVLNLGDNCRVNLPPDNYLASFSKKLTGKLQNGQIADLDGIRVRAFFRWWSITGIRSSGDDLVFEVGVASAKYPSKNFNVSLECEGRKVA</sequence>
<protein>
    <submittedName>
        <fullName evidence="2">Uncharacterized protein</fullName>
    </submittedName>
</protein>
<dbReference type="Gene3D" id="2.30.240.10">
    <property type="entry name" value="At5g01610-like"/>
    <property type="match status" value="1"/>
</dbReference>
<dbReference type="AlphaFoldDB" id="H6UGX1"/>